<keyword evidence="4" id="KW-0433">Leucine-rich repeat</keyword>
<evidence type="ECO:0000256" key="14">
    <source>
        <dbReference type="ARBA" id="ARBA00023180"/>
    </source>
</evidence>
<dbReference type="SUPFAM" id="SSF56112">
    <property type="entry name" value="Protein kinase-like (PK-like)"/>
    <property type="match status" value="1"/>
</dbReference>
<evidence type="ECO:0000256" key="5">
    <source>
        <dbReference type="ARBA" id="ARBA00022679"/>
    </source>
</evidence>
<keyword evidence="7" id="KW-0732">Signal</keyword>
<dbReference type="Gene3D" id="3.30.200.20">
    <property type="entry name" value="Phosphorylase Kinase, domain 1"/>
    <property type="match status" value="1"/>
</dbReference>
<dbReference type="InterPro" id="IPR011009">
    <property type="entry name" value="Kinase-like_dom_sf"/>
</dbReference>
<accession>A0AA38GYX2</accession>
<proteinExistence type="predicted"/>
<dbReference type="InterPro" id="IPR032675">
    <property type="entry name" value="LRR_dom_sf"/>
</dbReference>
<keyword evidence="13 18" id="KW-0472">Membrane</keyword>
<dbReference type="AlphaFoldDB" id="A0AA38GYX2"/>
<dbReference type="InterPro" id="IPR008271">
    <property type="entry name" value="Ser/Thr_kinase_AS"/>
</dbReference>
<evidence type="ECO:0000256" key="1">
    <source>
        <dbReference type="ARBA" id="ARBA00004370"/>
    </source>
</evidence>
<evidence type="ECO:0000256" key="17">
    <source>
        <dbReference type="PROSITE-ProRule" id="PRU10141"/>
    </source>
</evidence>
<dbReference type="InterPro" id="IPR001245">
    <property type="entry name" value="Ser-Thr/Tyr_kinase_cat_dom"/>
</dbReference>
<dbReference type="InterPro" id="IPR017441">
    <property type="entry name" value="Protein_kinase_ATP_BS"/>
</dbReference>
<dbReference type="Pfam" id="PF13855">
    <property type="entry name" value="LRR_8"/>
    <property type="match status" value="1"/>
</dbReference>
<evidence type="ECO:0000256" key="7">
    <source>
        <dbReference type="ARBA" id="ARBA00022729"/>
    </source>
</evidence>
<evidence type="ECO:0000256" key="8">
    <source>
        <dbReference type="ARBA" id="ARBA00022737"/>
    </source>
</evidence>
<dbReference type="Gene3D" id="3.80.10.10">
    <property type="entry name" value="Ribonuclease Inhibitor"/>
    <property type="match status" value="3"/>
</dbReference>
<evidence type="ECO:0000259" key="19">
    <source>
        <dbReference type="PROSITE" id="PS50011"/>
    </source>
</evidence>
<evidence type="ECO:0000256" key="4">
    <source>
        <dbReference type="ARBA" id="ARBA00022614"/>
    </source>
</evidence>
<dbReference type="SMART" id="SM00220">
    <property type="entry name" value="S_TKc"/>
    <property type="match status" value="1"/>
</dbReference>
<comment type="subcellular location">
    <subcellularLocation>
        <location evidence="1">Membrane</location>
    </subcellularLocation>
</comment>
<dbReference type="FunFam" id="3.80.10.10:FF:000363">
    <property type="entry name" value="Leucine-rich repeat family protein"/>
    <property type="match status" value="1"/>
</dbReference>
<evidence type="ECO:0000256" key="10">
    <source>
        <dbReference type="ARBA" id="ARBA00022777"/>
    </source>
</evidence>
<feature type="transmembrane region" description="Helical" evidence="18">
    <location>
        <begin position="529"/>
        <end position="552"/>
    </location>
</feature>
<dbReference type="GO" id="GO:0005524">
    <property type="term" value="F:ATP binding"/>
    <property type="evidence" value="ECO:0007669"/>
    <property type="project" value="UniProtKB-UniRule"/>
</dbReference>
<comment type="catalytic activity">
    <reaction evidence="15">
        <text>L-threonyl-[protein] + ATP = O-phospho-L-threonyl-[protein] + ADP + H(+)</text>
        <dbReference type="Rhea" id="RHEA:46608"/>
        <dbReference type="Rhea" id="RHEA-COMP:11060"/>
        <dbReference type="Rhea" id="RHEA-COMP:11605"/>
        <dbReference type="ChEBI" id="CHEBI:15378"/>
        <dbReference type="ChEBI" id="CHEBI:30013"/>
        <dbReference type="ChEBI" id="CHEBI:30616"/>
        <dbReference type="ChEBI" id="CHEBI:61977"/>
        <dbReference type="ChEBI" id="CHEBI:456216"/>
        <dbReference type="EC" id="2.7.11.1"/>
    </reaction>
</comment>
<keyword evidence="9 17" id="KW-0547">Nucleotide-binding</keyword>
<evidence type="ECO:0000313" key="20">
    <source>
        <dbReference type="EMBL" id="KAH9332019.1"/>
    </source>
</evidence>
<dbReference type="PROSITE" id="PS00108">
    <property type="entry name" value="PROTEIN_KINASE_ST"/>
    <property type="match status" value="1"/>
</dbReference>
<evidence type="ECO:0000256" key="16">
    <source>
        <dbReference type="ARBA" id="ARBA00048679"/>
    </source>
</evidence>
<comment type="caution">
    <text evidence="20">The sequence shown here is derived from an EMBL/GenBank/DDBJ whole genome shotgun (WGS) entry which is preliminary data.</text>
</comment>
<evidence type="ECO:0000256" key="11">
    <source>
        <dbReference type="ARBA" id="ARBA00022840"/>
    </source>
</evidence>
<dbReference type="FunFam" id="3.30.200.20:FF:000162">
    <property type="entry name" value="Adenine nucleotide alpha hydrolase-like domain kinase"/>
    <property type="match status" value="1"/>
</dbReference>
<dbReference type="FunFam" id="3.80.10.10:FF:000542">
    <property type="entry name" value="Leucine-rich repeat protein kinase family protein"/>
    <property type="match status" value="1"/>
</dbReference>
<feature type="non-terminal residue" evidence="20">
    <location>
        <position position="770"/>
    </location>
</feature>
<keyword evidence="11 17" id="KW-0067">ATP-binding</keyword>
<dbReference type="PANTHER" id="PTHR45974">
    <property type="entry name" value="RECEPTOR-LIKE PROTEIN 55"/>
    <property type="match status" value="1"/>
</dbReference>
<gene>
    <name evidence="20" type="ORF">KI387_004127</name>
</gene>
<keyword evidence="3" id="KW-0723">Serine/threonine-protein kinase</keyword>
<dbReference type="Pfam" id="PF00560">
    <property type="entry name" value="LRR_1"/>
    <property type="match status" value="3"/>
</dbReference>
<dbReference type="GO" id="GO:0016020">
    <property type="term" value="C:membrane"/>
    <property type="evidence" value="ECO:0007669"/>
    <property type="project" value="UniProtKB-SubCell"/>
</dbReference>
<keyword evidence="12 18" id="KW-1133">Transmembrane helix</keyword>
<evidence type="ECO:0000256" key="6">
    <source>
        <dbReference type="ARBA" id="ARBA00022692"/>
    </source>
</evidence>
<evidence type="ECO:0000256" key="13">
    <source>
        <dbReference type="ARBA" id="ARBA00023136"/>
    </source>
</evidence>
<dbReference type="EMBL" id="JAHRHJ020000001">
    <property type="protein sequence ID" value="KAH9332019.1"/>
    <property type="molecule type" value="Genomic_DNA"/>
</dbReference>
<evidence type="ECO:0000256" key="9">
    <source>
        <dbReference type="ARBA" id="ARBA00022741"/>
    </source>
</evidence>
<dbReference type="Proteomes" id="UP000824469">
    <property type="component" value="Unassembled WGS sequence"/>
</dbReference>
<dbReference type="SUPFAM" id="SSF52058">
    <property type="entry name" value="L domain-like"/>
    <property type="match status" value="1"/>
</dbReference>
<feature type="domain" description="Protein kinase" evidence="19">
    <location>
        <begin position="602"/>
        <end position="770"/>
    </location>
</feature>
<reference evidence="20 21" key="1">
    <citation type="journal article" date="2021" name="Nat. Plants">
        <title>The Taxus genome provides insights into paclitaxel biosynthesis.</title>
        <authorList>
            <person name="Xiong X."/>
            <person name="Gou J."/>
            <person name="Liao Q."/>
            <person name="Li Y."/>
            <person name="Zhou Q."/>
            <person name="Bi G."/>
            <person name="Li C."/>
            <person name="Du R."/>
            <person name="Wang X."/>
            <person name="Sun T."/>
            <person name="Guo L."/>
            <person name="Liang H."/>
            <person name="Lu P."/>
            <person name="Wu Y."/>
            <person name="Zhang Z."/>
            <person name="Ro D.K."/>
            <person name="Shang Y."/>
            <person name="Huang S."/>
            <person name="Yan J."/>
        </authorList>
    </citation>
    <scope>NUCLEOTIDE SEQUENCE [LARGE SCALE GENOMIC DNA]</scope>
    <source>
        <strain evidence="20">Ta-2019</strain>
    </source>
</reference>
<evidence type="ECO:0000313" key="21">
    <source>
        <dbReference type="Proteomes" id="UP000824469"/>
    </source>
</evidence>
<name>A0AA38GYX2_TAXCH</name>
<sequence length="770" mass="84551">EMVMAVKSKWQNTPPTWKGSDPCSTQWHGLLCTHSIITSLALPSMNLSGTLATEIGFLSGLQILDLSYNKELTGPIPSTLGNLINLKTLVLIGCGFSGHIPPELGNMQQLTFLDLSSNSFSGPIPPSVGNLTQLFMLDLANNHLSGSLPVSSLNGFGLDGLVKAQHFHLNQNRLSGSIPADIFHLNMQLIHILLDSNDLVGEIPSTLSHVPTLEVIRLDRNSLEGPIPSDICKLKNVNELHLSNNKLSGTIPDLSGMSRLQYIDLSNNPFDASGALQWFGFLQQLTTLIIENGSLTGPVPSKLLRLPQLETLRLPNNDLNGTLEVDTNTSPKLQLIDLENNTITGLDFNENTFTKTLLLRGNPACERNPEFANSRACQPTNSSSPTDRKTCGSKECSRDFRVKLNPETCECAIPYEGELVFRVPSFSDLGNKARMEKLKNSLRIQLNLSEGAVSVCCFSFDSYYYLHIEVQLFPSGRMPNFDRSEILRIGSALSNKIYSPPDEFGTFYFIAISCYFTDSREPKGLSSGALSGIGVGAGVLVLVIAGVGGYAFRQKRRADKATKLNKPFASWRGCSSDGDCPPKIDGIRCFSYKELSKCTNCFSEAHIIGSGGYGVVYKGVLFDGNEVVAIKRVKKGGSLQGAKEFKNEIELLSRLHHKNLVRLIGFCFEEEEQMLVYEYMPNGSLADNLSGNGDKRLDWRRRIMICLGAARGLAYLHEHANPPVIHRDVKSSNILLDENLNAKVSDFGLSKLALYGKEKWHLTTKAKGTV</sequence>
<feature type="binding site" evidence="17">
    <location>
        <position position="635"/>
    </location>
    <ligand>
        <name>ATP</name>
        <dbReference type="ChEBI" id="CHEBI:30616"/>
    </ligand>
</feature>
<dbReference type="Pfam" id="PF07714">
    <property type="entry name" value="PK_Tyr_Ser-Thr"/>
    <property type="match status" value="1"/>
</dbReference>
<dbReference type="InterPro" id="IPR000719">
    <property type="entry name" value="Prot_kinase_dom"/>
</dbReference>
<dbReference type="PROSITE" id="PS00107">
    <property type="entry name" value="PROTEIN_KINASE_ATP"/>
    <property type="match status" value="1"/>
</dbReference>
<dbReference type="GO" id="GO:0004674">
    <property type="term" value="F:protein serine/threonine kinase activity"/>
    <property type="evidence" value="ECO:0007669"/>
    <property type="project" value="UniProtKB-KW"/>
</dbReference>
<evidence type="ECO:0000256" key="15">
    <source>
        <dbReference type="ARBA" id="ARBA00047899"/>
    </source>
</evidence>
<feature type="non-terminal residue" evidence="20">
    <location>
        <position position="1"/>
    </location>
</feature>
<dbReference type="OMA" id="NCICSVP"/>
<dbReference type="InterPro" id="IPR001611">
    <property type="entry name" value="Leu-rich_rpt"/>
</dbReference>
<protein>
    <recommendedName>
        <fullName evidence="2">non-specific serine/threonine protein kinase</fullName>
        <ecNumber evidence="2">2.7.11.1</ecNumber>
    </recommendedName>
</protein>
<keyword evidence="21" id="KW-1185">Reference proteome</keyword>
<evidence type="ECO:0000256" key="3">
    <source>
        <dbReference type="ARBA" id="ARBA00022527"/>
    </source>
</evidence>
<evidence type="ECO:0000256" key="12">
    <source>
        <dbReference type="ARBA" id="ARBA00022989"/>
    </source>
</evidence>
<dbReference type="EC" id="2.7.11.1" evidence="2"/>
<keyword evidence="6 18" id="KW-0812">Transmembrane</keyword>
<keyword evidence="5" id="KW-0808">Transferase</keyword>
<evidence type="ECO:0000256" key="2">
    <source>
        <dbReference type="ARBA" id="ARBA00012513"/>
    </source>
</evidence>
<evidence type="ECO:0000256" key="18">
    <source>
        <dbReference type="SAM" id="Phobius"/>
    </source>
</evidence>
<dbReference type="PANTHER" id="PTHR45974:SF266">
    <property type="entry name" value="LEUCINE-RICH REPEAT RECEPTOR PROTEIN KINASE HPCA1"/>
    <property type="match status" value="1"/>
</dbReference>
<keyword evidence="8" id="KW-0677">Repeat</keyword>
<comment type="catalytic activity">
    <reaction evidence="16">
        <text>L-seryl-[protein] + ATP = O-phospho-L-seryl-[protein] + ADP + H(+)</text>
        <dbReference type="Rhea" id="RHEA:17989"/>
        <dbReference type="Rhea" id="RHEA-COMP:9863"/>
        <dbReference type="Rhea" id="RHEA-COMP:11604"/>
        <dbReference type="ChEBI" id="CHEBI:15378"/>
        <dbReference type="ChEBI" id="CHEBI:29999"/>
        <dbReference type="ChEBI" id="CHEBI:30616"/>
        <dbReference type="ChEBI" id="CHEBI:83421"/>
        <dbReference type="ChEBI" id="CHEBI:456216"/>
        <dbReference type="EC" id="2.7.11.1"/>
    </reaction>
</comment>
<organism evidence="20 21">
    <name type="scientific">Taxus chinensis</name>
    <name type="common">Chinese yew</name>
    <name type="synonym">Taxus wallichiana var. chinensis</name>
    <dbReference type="NCBI Taxonomy" id="29808"/>
    <lineage>
        <taxon>Eukaryota</taxon>
        <taxon>Viridiplantae</taxon>
        <taxon>Streptophyta</taxon>
        <taxon>Embryophyta</taxon>
        <taxon>Tracheophyta</taxon>
        <taxon>Spermatophyta</taxon>
        <taxon>Pinopsida</taxon>
        <taxon>Pinidae</taxon>
        <taxon>Conifers II</taxon>
        <taxon>Cupressales</taxon>
        <taxon>Taxaceae</taxon>
        <taxon>Taxus</taxon>
    </lineage>
</organism>
<dbReference type="PROSITE" id="PS50011">
    <property type="entry name" value="PROTEIN_KINASE_DOM"/>
    <property type="match status" value="1"/>
</dbReference>
<keyword evidence="10" id="KW-0418">Kinase</keyword>
<keyword evidence="14" id="KW-0325">Glycoprotein</keyword>
<dbReference type="FunFam" id="1.10.510.10:FF:001023">
    <property type="entry name" value="Os07g0541700 protein"/>
    <property type="match status" value="1"/>
</dbReference>
<dbReference type="Gene3D" id="1.10.510.10">
    <property type="entry name" value="Transferase(Phosphotransferase) domain 1"/>
    <property type="match status" value="1"/>
</dbReference>